<evidence type="ECO:0000313" key="2">
    <source>
        <dbReference type="EMBL" id="CAD8648764.1"/>
    </source>
</evidence>
<feature type="compositionally biased region" description="Basic and acidic residues" evidence="1">
    <location>
        <begin position="78"/>
        <end position="127"/>
    </location>
</feature>
<feature type="region of interest" description="Disordered" evidence="1">
    <location>
        <begin position="54"/>
        <end position="127"/>
    </location>
</feature>
<proteinExistence type="predicted"/>
<organism evidence="2">
    <name type="scientific">Cryptomonas curvata</name>
    <dbReference type="NCBI Taxonomy" id="233186"/>
    <lineage>
        <taxon>Eukaryota</taxon>
        <taxon>Cryptophyceae</taxon>
        <taxon>Cryptomonadales</taxon>
        <taxon>Cryptomonadaceae</taxon>
        <taxon>Cryptomonas</taxon>
    </lineage>
</organism>
<name>A0A7S0QMQ2_9CRYP</name>
<feature type="region of interest" description="Disordered" evidence="1">
    <location>
        <begin position="164"/>
        <end position="208"/>
    </location>
</feature>
<sequence>MEALAERNRVLKEKLKQAVTVANACHRALESEQKEGDEDVRRLQYALMIERAAHHQLKDNPRGHPKMPTAAEVQARMAAEEAEKAKEERRRQAQIERDARRQLAEQIEREKEMKRREKEARERKARNAEHWLSPAVQAGAKAIAVLKGRELPIFADFCEFNRSGPPRPDGHPRTEAIASGAPSIAPPDRPRPAPLRLRPLPDRFVQDHPNHLRGVSGFRPLTY</sequence>
<dbReference type="AlphaFoldDB" id="A0A7S0QMQ2"/>
<dbReference type="EMBL" id="HBEZ01046702">
    <property type="protein sequence ID" value="CAD8648764.1"/>
    <property type="molecule type" value="Transcribed_RNA"/>
</dbReference>
<accession>A0A7S0QMQ2</accession>
<protein>
    <submittedName>
        <fullName evidence="2">Uncharacterized protein</fullName>
    </submittedName>
</protein>
<gene>
    <name evidence="2" type="ORF">CCUR1050_LOCUS25737</name>
</gene>
<feature type="compositionally biased region" description="Basic and acidic residues" evidence="1">
    <location>
        <begin position="199"/>
        <end position="208"/>
    </location>
</feature>
<reference evidence="2" key="1">
    <citation type="submission" date="2021-01" db="EMBL/GenBank/DDBJ databases">
        <authorList>
            <person name="Corre E."/>
            <person name="Pelletier E."/>
            <person name="Niang G."/>
            <person name="Scheremetjew M."/>
            <person name="Finn R."/>
            <person name="Kale V."/>
            <person name="Holt S."/>
            <person name="Cochrane G."/>
            <person name="Meng A."/>
            <person name="Brown T."/>
            <person name="Cohen L."/>
        </authorList>
    </citation>
    <scope>NUCLEOTIDE SEQUENCE</scope>
    <source>
        <strain evidence="2">CCAP979/52</strain>
    </source>
</reference>
<evidence type="ECO:0000256" key="1">
    <source>
        <dbReference type="SAM" id="MobiDB-lite"/>
    </source>
</evidence>